<gene>
    <name evidence="2" type="ORF">BQ8794_30320</name>
</gene>
<organism evidence="2 3">
    <name type="scientific">Mesorhizobium prunaredense</name>
    <dbReference type="NCBI Taxonomy" id="1631249"/>
    <lineage>
        <taxon>Bacteria</taxon>
        <taxon>Pseudomonadati</taxon>
        <taxon>Pseudomonadota</taxon>
        <taxon>Alphaproteobacteria</taxon>
        <taxon>Hyphomicrobiales</taxon>
        <taxon>Phyllobacteriaceae</taxon>
        <taxon>Mesorhizobium</taxon>
    </lineage>
</organism>
<sequence>MPKSWPLKNSAKGRSFAFANDPKGGELPPAKRLAKDRRVDEAVVDGMAARAFAVVAVRPLRRLL</sequence>
<feature type="region of interest" description="Disordered" evidence="1">
    <location>
        <begin position="1"/>
        <end position="33"/>
    </location>
</feature>
<dbReference type="Proteomes" id="UP000188388">
    <property type="component" value="Unassembled WGS sequence"/>
</dbReference>
<evidence type="ECO:0000313" key="3">
    <source>
        <dbReference type="Proteomes" id="UP000188388"/>
    </source>
</evidence>
<protein>
    <submittedName>
        <fullName evidence="2">Uncharacterized protein</fullName>
    </submittedName>
</protein>
<reference evidence="3" key="1">
    <citation type="submission" date="2017-01" db="EMBL/GenBank/DDBJ databases">
        <authorList>
            <person name="Brunel B."/>
        </authorList>
    </citation>
    <scope>NUCLEOTIDE SEQUENCE [LARGE SCALE GENOMIC DNA]</scope>
</reference>
<name>A0A1R3VEP1_9HYPH</name>
<dbReference type="AlphaFoldDB" id="A0A1R3VEP1"/>
<evidence type="ECO:0000313" key="2">
    <source>
        <dbReference type="EMBL" id="SIT56871.1"/>
    </source>
</evidence>
<keyword evidence="3" id="KW-1185">Reference proteome</keyword>
<proteinExistence type="predicted"/>
<accession>A0A1R3VEP1</accession>
<evidence type="ECO:0000256" key="1">
    <source>
        <dbReference type="SAM" id="MobiDB-lite"/>
    </source>
</evidence>
<dbReference type="EMBL" id="FTPD01000023">
    <property type="protein sequence ID" value="SIT56871.1"/>
    <property type="molecule type" value="Genomic_DNA"/>
</dbReference>